<dbReference type="InterPro" id="IPR039848">
    <property type="entry name" value="Ribosomal_mS35_mt"/>
</dbReference>
<dbReference type="OrthoDB" id="283424at2759"/>
<dbReference type="AlphaFoldDB" id="A0A165W4A1"/>
<proteinExistence type="predicted"/>
<dbReference type="GO" id="GO:0032543">
    <property type="term" value="P:mitochondrial translation"/>
    <property type="evidence" value="ECO:0007669"/>
    <property type="project" value="InterPro"/>
</dbReference>
<dbReference type="Proteomes" id="UP000076761">
    <property type="component" value="Unassembled WGS sequence"/>
</dbReference>
<reference evidence="3 4" key="1">
    <citation type="journal article" date="2016" name="Mol. Biol. Evol.">
        <title>Comparative Genomics of Early-Diverging Mushroom-Forming Fungi Provides Insights into the Origins of Lignocellulose Decay Capabilities.</title>
        <authorList>
            <person name="Nagy L.G."/>
            <person name="Riley R."/>
            <person name="Tritt A."/>
            <person name="Adam C."/>
            <person name="Daum C."/>
            <person name="Floudas D."/>
            <person name="Sun H."/>
            <person name="Yadav J.S."/>
            <person name="Pangilinan J."/>
            <person name="Larsson K.H."/>
            <person name="Matsuura K."/>
            <person name="Barry K."/>
            <person name="Labutti K."/>
            <person name="Kuo R."/>
            <person name="Ohm R.A."/>
            <person name="Bhattacharya S.S."/>
            <person name="Shirouzu T."/>
            <person name="Yoshinaga Y."/>
            <person name="Martin F.M."/>
            <person name="Grigoriev I.V."/>
            <person name="Hibbett D.S."/>
        </authorList>
    </citation>
    <scope>NUCLEOTIDE SEQUENCE [LARGE SCALE GENOMIC DNA]</scope>
    <source>
        <strain evidence="3 4">HHB14362 ss-1</strain>
    </source>
</reference>
<evidence type="ECO:0000256" key="1">
    <source>
        <dbReference type="SAM" id="MobiDB-lite"/>
    </source>
</evidence>
<evidence type="ECO:0000313" key="4">
    <source>
        <dbReference type="Proteomes" id="UP000076761"/>
    </source>
</evidence>
<dbReference type="Pfam" id="PF10213">
    <property type="entry name" value="MRP-S28"/>
    <property type="match status" value="1"/>
</dbReference>
<dbReference type="InterPro" id="IPR019349">
    <property type="entry name" value="Ribosomal_mS35_mit"/>
</dbReference>
<gene>
    <name evidence="3" type="ORF">NEOLEDRAFT_1174047</name>
</gene>
<keyword evidence="4" id="KW-1185">Reference proteome</keyword>
<name>A0A165W4A1_9AGAM</name>
<accession>A0A165W4A1</accession>
<dbReference type="STRING" id="1314782.A0A165W4A1"/>
<dbReference type="InParanoid" id="A0A165W4A1"/>
<dbReference type="EMBL" id="KV425551">
    <property type="protein sequence ID" value="KZT30657.1"/>
    <property type="molecule type" value="Genomic_DNA"/>
</dbReference>
<protein>
    <recommendedName>
        <fullName evidence="2">Small ribosomal subunit protein mS35 mitochondrial conserved domain-containing protein</fullName>
    </recommendedName>
</protein>
<organism evidence="3 4">
    <name type="scientific">Neolentinus lepideus HHB14362 ss-1</name>
    <dbReference type="NCBI Taxonomy" id="1314782"/>
    <lineage>
        <taxon>Eukaryota</taxon>
        <taxon>Fungi</taxon>
        <taxon>Dikarya</taxon>
        <taxon>Basidiomycota</taxon>
        <taxon>Agaricomycotina</taxon>
        <taxon>Agaricomycetes</taxon>
        <taxon>Gloeophyllales</taxon>
        <taxon>Gloeophyllaceae</taxon>
        <taxon>Neolentinus</taxon>
    </lineage>
</organism>
<dbReference type="GO" id="GO:0005763">
    <property type="term" value="C:mitochondrial small ribosomal subunit"/>
    <property type="evidence" value="ECO:0007669"/>
    <property type="project" value="TreeGrafter"/>
</dbReference>
<evidence type="ECO:0000259" key="2">
    <source>
        <dbReference type="Pfam" id="PF10213"/>
    </source>
</evidence>
<sequence>MRLPTTYRLPILSTSSTRTFASSSLRQVYRRSPKFLLREEDRLDVELDDVLEYENSGEQPPEDTTVAGHILLEQQRQLLHYMRLIEHECPKLVAFRKPFNPPPLEVAPLVVRSISYGGEEHPATAKRAITVPVAKLPLKNDIAIHKMKLLAGIRWCPEPPKDSGISVSENAGAHGYIKISCEDFPRPAMNLKWASDTLDKLVDEANNNTRFADIPLDMRHLDAKAQKVSKGGRGVQKGRPPSIRDFPKEWLPSPRLESAPTSQPASAA</sequence>
<evidence type="ECO:0000313" key="3">
    <source>
        <dbReference type="EMBL" id="KZT30657.1"/>
    </source>
</evidence>
<feature type="region of interest" description="Disordered" evidence="1">
    <location>
        <begin position="226"/>
        <end position="268"/>
    </location>
</feature>
<dbReference type="GO" id="GO:0003735">
    <property type="term" value="F:structural constituent of ribosome"/>
    <property type="evidence" value="ECO:0007669"/>
    <property type="project" value="InterPro"/>
</dbReference>
<feature type="compositionally biased region" description="Polar residues" evidence="1">
    <location>
        <begin position="259"/>
        <end position="268"/>
    </location>
</feature>
<dbReference type="PANTHER" id="PTHR13490">
    <property type="entry name" value="MITOCHONDRIAL 28S RIBOSOMAL PROTEIN S28"/>
    <property type="match status" value="1"/>
</dbReference>
<feature type="domain" description="Small ribosomal subunit protein mS35 mitochondrial conserved" evidence="2">
    <location>
        <begin position="99"/>
        <end position="250"/>
    </location>
</feature>
<dbReference type="PANTHER" id="PTHR13490:SF0">
    <property type="entry name" value="SMALL RIBOSOMAL SUBUNIT PROTEIN MS35"/>
    <property type="match status" value="1"/>
</dbReference>